<name>A0A0F5JN03_9BACT</name>
<evidence type="ECO:0000256" key="4">
    <source>
        <dbReference type="SAM" id="SignalP"/>
    </source>
</evidence>
<dbReference type="InterPro" id="IPR005887">
    <property type="entry name" value="GH92_a_mannosidase_put"/>
</dbReference>
<dbReference type="Gene3D" id="2.70.98.10">
    <property type="match status" value="1"/>
</dbReference>
<comment type="cofactor">
    <cofactor evidence="1">
        <name>Ca(2+)</name>
        <dbReference type="ChEBI" id="CHEBI:29108"/>
    </cofactor>
</comment>
<proteinExistence type="predicted"/>
<evidence type="ECO:0008006" key="9">
    <source>
        <dbReference type="Google" id="ProtNLM"/>
    </source>
</evidence>
<dbReference type="PANTHER" id="PTHR12143">
    <property type="entry name" value="PEPTIDE N-GLYCANASE PNGASE -RELATED"/>
    <property type="match status" value="1"/>
</dbReference>
<dbReference type="RefSeq" id="WP_046145315.1">
    <property type="nucleotide sequence ID" value="NZ_KQ033912.1"/>
</dbReference>
<dbReference type="InterPro" id="IPR041371">
    <property type="entry name" value="GH92_N"/>
</dbReference>
<dbReference type="GO" id="GO:0005829">
    <property type="term" value="C:cytosol"/>
    <property type="evidence" value="ECO:0007669"/>
    <property type="project" value="TreeGrafter"/>
</dbReference>
<dbReference type="SUPFAM" id="SSF48208">
    <property type="entry name" value="Six-hairpin glycosidases"/>
    <property type="match status" value="1"/>
</dbReference>
<keyword evidence="4" id="KW-0732">Signal</keyword>
<evidence type="ECO:0000256" key="2">
    <source>
        <dbReference type="ARBA" id="ARBA00011245"/>
    </source>
</evidence>
<organism evidence="7 8">
    <name type="scientific">Parabacteroides goldsteinii DSM 19448 = WAL 12034</name>
    <dbReference type="NCBI Taxonomy" id="927665"/>
    <lineage>
        <taxon>Bacteria</taxon>
        <taxon>Pseudomonadati</taxon>
        <taxon>Bacteroidota</taxon>
        <taxon>Bacteroidia</taxon>
        <taxon>Bacteroidales</taxon>
        <taxon>Tannerellaceae</taxon>
        <taxon>Parabacteroides</taxon>
    </lineage>
</organism>
<feature type="chain" id="PRO_5002489773" description="Alpha-1,2-mannosidase" evidence="4">
    <location>
        <begin position="29"/>
        <end position="754"/>
    </location>
</feature>
<comment type="caution">
    <text evidence="7">The sequence shown here is derived from an EMBL/GenBank/DDBJ whole genome shotgun (WGS) entry which is preliminary data.</text>
</comment>
<dbReference type="FunFam" id="3.30.2080.10:FF:000001">
    <property type="entry name" value="Alpha-1,2-mannosidase subfamily"/>
    <property type="match status" value="1"/>
</dbReference>
<dbReference type="AlphaFoldDB" id="A0A0F5JN03"/>
<dbReference type="InterPro" id="IPR050883">
    <property type="entry name" value="PNGase"/>
</dbReference>
<feature type="domain" description="Glycosyl hydrolase family 92" evidence="5">
    <location>
        <begin position="279"/>
        <end position="749"/>
    </location>
</feature>
<dbReference type="NCBIfam" id="TIGR01180">
    <property type="entry name" value="aman2_put"/>
    <property type="match status" value="1"/>
</dbReference>
<dbReference type="Pfam" id="PF17678">
    <property type="entry name" value="Glyco_hydro_92N"/>
    <property type="match status" value="1"/>
</dbReference>
<evidence type="ECO:0000313" key="7">
    <source>
        <dbReference type="EMBL" id="KKB59153.1"/>
    </source>
</evidence>
<feature type="domain" description="Glycosyl hydrolase family 92 N-terminal" evidence="6">
    <location>
        <begin position="34"/>
        <end position="272"/>
    </location>
</feature>
<dbReference type="EMBL" id="AQHV01000003">
    <property type="protein sequence ID" value="KKB59153.1"/>
    <property type="molecule type" value="Genomic_DNA"/>
</dbReference>
<sequence>MYISSSSFSYRLLSGLLFCLLIACRNEADSNNQYVNKWIGTGLEGRVAPVASVPFGMMQIGADTRPYGAGYHYDDPSILGFSHLHKSGGGCADFLDILFMPLPLNSGMTDEELYSKQHQAVLSHKDEKAEPGYYSVGLYDKQLTVELTASRRCGLQRYTYASEGEIPVIVDLKYGSESACTIQREHDVDTVYASAFEWIDPYTVRGYRCSNGWTPGQQVYFYSTFSSPIKECVLYVDDRRMEGMTSAEGTNIKALLTFESNTGELEVRTALSSVDTQGAAKNLWAETKNKTFDAIREEAAGKWHDVLGQIEIETTDRKKKELFYTSLHNVMLYPFLFSDVDHCFRGPDWQVHQTDGFDYYGGVIGFWDTFRAACPLLSVLHPEVVEDYVKTLLEHYKYAGQLPIWTLWGIENYQMTGIHLLPVITNAYLNGIIGFDTELALKAMIESAMKDTCGYSMGYFVGLENYRKYGYVPCDMEMESVARTLEYAFDDRALARFAEQIGRSEEAAYFNEQSFNYKNVFDADICFVRGKTKEGKWRTPFAPLASSHRKDDYCEGNAWQWSFFVPHDVEGLAALMGGKERLAARLDSLFTMSSALEGDDVSGDISGLIGQYAHGNEPGHHTIYMYNKVGQPYKTQKYVNQVLTTLYNNTPDGICGNEDTGQMSAWYVFSALGFYPMDPVSGQYELGAPLFEYAKIKLPSGADFIIKARNLSDSNIYVDKVFLNGEELKRTYITFEEVLQGGELVFEMKGEDML</sequence>
<dbReference type="Gene3D" id="1.20.1050.60">
    <property type="entry name" value="alpha-1,2-mannosidase"/>
    <property type="match status" value="1"/>
</dbReference>
<dbReference type="GO" id="GO:0006516">
    <property type="term" value="P:glycoprotein catabolic process"/>
    <property type="evidence" value="ECO:0007669"/>
    <property type="project" value="TreeGrafter"/>
</dbReference>
<dbReference type="PANTHER" id="PTHR12143:SF39">
    <property type="entry name" value="SECRETED PROTEIN"/>
    <property type="match status" value="1"/>
</dbReference>
<keyword evidence="3" id="KW-0106">Calcium</keyword>
<gene>
    <name evidence="7" type="ORF">HMPREF1535_00712</name>
</gene>
<evidence type="ECO:0000313" key="8">
    <source>
        <dbReference type="Proteomes" id="UP000033047"/>
    </source>
</evidence>
<dbReference type="Gene3D" id="1.20.1610.10">
    <property type="entry name" value="alpha-1,2-mannosidases domains"/>
    <property type="match status" value="1"/>
</dbReference>
<dbReference type="GO" id="GO:0030246">
    <property type="term" value="F:carbohydrate binding"/>
    <property type="evidence" value="ECO:0007669"/>
    <property type="project" value="InterPro"/>
</dbReference>
<evidence type="ECO:0000259" key="6">
    <source>
        <dbReference type="Pfam" id="PF17678"/>
    </source>
</evidence>
<dbReference type="Pfam" id="PF07971">
    <property type="entry name" value="Glyco_hydro_92"/>
    <property type="match status" value="1"/>
</dbReference>
<dbReference type="InterPro" id="IPR008928">
    <property type="entry name" value="6-hairpin_glycosidase_sf"/>
</dbReference>
<dbReference type="InterPro" id="IPR014718">
    <property type="entry name" value="GH-type_carb-bd"/>
</dbReference>
<evidence type="ECO:0000256" key="3">
    <source>
        <dbReference type="ARBA" id="ARBA00022837"/>
    </source>
</evidence>
<dbReference type="HOGENOM" id="CLU_003690_2_2_10"/>
<dbReference type="Gene3D" id="3.30.2080.10">
    <property type="entry name" value="GH92 mannosidase domain"/>
    <property type="match status" value="1"/>
</dbReference>
<dbReference type="Proteomes" id="UP000033047">
    <property type="component" value="Unassembled WGS sequence"/>
</dbReference>
<dbReference type="PATRIC" id="fig|927665.4.peg.721"/>
<dbReference type="STRING" id="927665.HMPREF1535_00712"/>
<evidence type="ECO:0000259" key="5">
    <source>
        <dbReference type="Pfam" id="PF07971"/>
    </source>
</evidence>
<dbReference type="GO" id="GO:0005975">
    <property type="term" value="P:carbohydrate metabolic process"/>
    <property type="evidence" value="ECO:0007669"/>
    <property type="project" value="InterPro"/>
</dbReference>
<comment type="subunit">
    <text evidence="2">Monomer.</text>
</comment>
<feature type="signal peptide" evidence="4">
    <location>
        <begin position="1"/>
        <end position="28"/>
    </location>
</feature>
<evidence type="ECO:0000256" key="1">
    <source>
        <dbReference type="ARBA" id="ARBA00001913"/>
    </source>
</evidence>
<dbReference type="InterPro" id="IPR012939">
    <property type="entry name" value="Glyco_hydro_92"/>
</dbReference>
<dbReference type="GO" id="GO:0000224">
    <property type="term" value="F:peptide-N4-(N-acetyl-beta-glucosaminyl)asparagine amidase activity"/>
    <property type="evidence" value="ECO:0007669"/>
    <property type="project" value="TreeGrafter"/>
</dbReference>
<reference evidence="7 8" key="1">
    <citation type="submission" date="2013-04" db="EMBL/GenBank/DDBJ databases">
        <title>The Genome Sequence of Parabacteroides goldsteinii DSM 19448.</title>
        <authorList>
            <consortium name="The Broad Institute Genomics Platform"/>
            <person name="Earl A."/>
            <person name="Ward D."/>
            <person name="Feldgarden M."/>
            <person name="Gevers D."/>
            <person name="Martens E."/>
            <person name="Sakamoto M."/>
            <person name="Benno Y."/>
            <person name="Song Y."/>
            <person name="Liu C."/>
            <person name="Lee J."/>
            <person name="Bolanos M."/>
            <person name="Vaisanen M.L."/>
            <person name="Finegold S.M."/>
            <person name="Walker B."/>
            <person name="Young S."/>
            <person name="Zeng Q."/>
            <person name="Gargeya S."/>
            <person name="Fitzgerald M."/>
            <person name="Haas B."/>
            <person name="Abouelleil A."/>
            <person name="Allen A.W."/>
            <person name="Alvarado L."/>
            <person name="Arachchi H.M."/>
            <person name="Berlin A.M."/>
            <person name="Chapman S.B."/>
            <person name="Gainer-Dewar J."/>
            <person name="Goldberg J."/>
            <person name="Griggs A."/>
            <person name="Gujja S."/>
            <person name="Hansen M."/>
            <person name="Howarth C."/>
            <person name="Imamovic A."/>
            <person name="Ireland A."/>
            <person name="Larimer J."/>
            <person name="McCowan C."/>
            <person name="Murphy C."/>
            <person name="Pearson M."/>
            <person name="Poon T.W."/>
            <person name="Priest M."/>
            <person name="Roberts A."/>
            <person name="Saif S."/>
            <person name="Shea T."/>
            <person name="Sisk P."/>
            <person name="Sykes S."/>
            <person name="Wortman J."/>
            <person name="Nusbaum C."/>
            <person name="Birren B."/>
        </authorList>
    </citation>
    <scope>NUCLEOTIDE SEQUENCE [LARGE SCALE GENOMIC DNA]</scope>
    <source>
        <strain evidence="7 8">DSM 19448</strain>
    </source>
</reference>
<accession>A0A0F5JN03</accession>
<protein>
    <recommendedName>
        <fullName evidence="9">Alpha-1,2-mannosidase</fullName>
    </recommendedName>
</protein>